<keyword evidence="2 4" id="KW-0378">Hydrolase</keyword>
<evidence type="ECO:0000256" key="2">
    <source>
        <dbReference type="ARBA" id="ARBA00022801"/>
    </source>
</evidence>
<name>A0A1I0F1L7_9ACTN</name>
<reference evidence="5" key="1">
    <citation type="submission" date="2016-10" db="EMBL/GenBank/DDBJ databases">
        <authorList>
            <person name="Varghese N."/>
            <person name="Submissions S."/>
        </authorList>
    </citation>
    <scope>NUCLEOTIDE SEQUENCE [LARGE SCALE GENOMIC DNA]</scope>
    <source>
        <strain evidence="5">DSM 44209</strain>
    </source>
</reference>
<dbReference type="InterPro" id="IPR029069">
    <property type="entry name" value="HotDog_dom_sf"/>
</dbReference>
<accession>A0A1I0F1L7</accession>
<dbReference type="RefSeq" id="WP_091444910.1">
    <property type="nucleotide sequence ID" value="NZ_FOIE01000005.1"/>
</dbReference>
<dbReference type="EMBL" id="FOIE01000005">
    <property type="protein sequence ID" value="SET51895.1"/>
    <property type="molecule type" value="Genomic_DNA"/>
</dbReference>
<evidence type="ECO:0000259" key="3">
    <source>
        <dbReference type="Pfam" id="PF03061"/>
    </source>
</evidence>
<proteinExistence type="inferred from homology"/>
<organism evidence="4 5">
    <name type="scientific">Geodermatophilus poikilotrophus</name>
    <dbReference type="NCBI Taxonomy" id="1333667"/>
    <lineage>
        <taxon>Bacteria</taxon>
        <taxon>Bacillati</taxon>
        <taxon>Actinomycetota</taxon>
        <taxon>Actinomycetes</taxon>
        <taxon>Geodermatophilales</taxon>
        <taxon>Geodermatophilaceae</taxon>
        <taxon>Geodermatophilus</taxon>
    </lineage>
</organism>
<comment type="similarity">
    <text evidence="1">Belongs to the 4-hydroxybenzoyl-CoA thioesterase family.</text>
</comment>
<sequence length="129" mass="14383">MAARWSSPVRYVECDQQGVVFNAHYLTWTDEASYDWWTAHGLPWEDLVARGIDPLVKASSLEWTSSARWGDTVTVDAETERVGRTSVTVRFTVRVGEQVCCVVRTTYVCASGGVAAPWPDDVRARLTEG</sequence>
<dbReference type="PANTHER" id="PTHR31793:SF27">
    <property type="entry name" value="NOVEL THIOESTERASE SUPERFAMILY DOMAIN AND SAPOSIN A-TYPE DOMAIN CONTAINING PROTEIN (0610012H03RIK)"/>
    <property type="match status" value="1"/>
</dbReference>
<dbReference type="SUPFAM" id="SSF54637">
    <property type="entry name" value="Thioesterase/thiol ester dehydrase-isomerase"/>
    <property type="match status" value="1"/>
</dbReference>
<dbReference type="AlphaFoldDB" id="A0A1I0F1L7"/>
<gene>
    <name evidence="4" type="ORF">SAMN04488546_2708</name>
</gene>
<protein>
    <submittedName>
        <fullName evidence="4">Acyl-CoA thioester hydrolase</fullName>
    </submittedName>
</protein>
<feature type="domain" description="Thioesterase" evidence="3">
    <location>
        <begin position="17"/>
        <end position="101"/>
    </location>
</feature>
<evidence type="ECO:0000256" key="1">
    <source>
        <dbReference type="ARBA" id="ARBA00005953"/>
    </source>
</evidence>
<dbReference type="Pfam" id="PF03061">
    <property type="entry name" value="4HBT"/>
    <property type="match status" value="1"/>
</dbReference>
<keyword evidence="5" id="KW-1185">Reference proteome</keyword>
<dbReference type="CDD" id="cd00586">
    <property type="entry name" value="4HBT"/>
    <property type="match status" value="1"/>
</dbReference>
<dbReference type="OrthoDB" id="9799036at2"/>
<dbReference type="PANTHER" id="PTHR31793">
    <property type="entry name" value="4-HYDROXYBENZOYL-COA THIOESTERASE FAMILY MEMBER"/>
    <property type="match status" value="1"/>
</dbReference>
<dbReference type="GO" id="GO:0047617">
    <property type="term" value="F:fatty acyl-CoA hydrolase activity"/>
    <property type="evidence" value="ECO:0007669"/>
    <property type="project" value="TreeGrafter"/>
</dbReference>
<evidence type="ECO:0000313" key="4">
    <source>
        <dbReference type="EMBL" id="SET51895.1"/>
    </source>
</evidence>
<evidence type="ECO:0000313" key="5">
    <source>
        <dbReference type="Proteomes" id="UP000198507"/>
    </source>
</evidence>
<dbReference type="Proteomes" id="UP000198507">
    <property type="component" value="Unassembled WGS sequence"/>
</dbReference>
<dbReference type="InterPro" id="IPR006683">
    <property type="entry name" value="Thioestr_dom"/>
</dbReference>
<dbReference type="Gene3D" id="3.10.129.10">
    <property type="entry name" value="Hotdog Thioesterase"/>
    <property type="match status" value="1"/>
</dbReference>
<dbReference type="InterPro" id="IPR050563">
    <property type="entry name" value="4-hydroxybenzoyl-CoA_TE"/>
</dbReference>